<dbReference type="AlphaFoldDB" id="A0A1B6D207"/>
<name>A0A1B6D207_9HEMI</name>
<feature type="chain" id="PRO_5008580862" description="Peptidase S1 domain-containing protein" evidence="1">
    <location>
        <begin position="29"/>
        <end position="172"/>
    </location>
</feature>
<evidence type="ECO:0008006" key="3">
    <source>
        <dbReference type="Google" id="ProtNLM"/>
    </source>
</evidence>
<gene>
    <name evidence="2" type="ORF">g.33548</name>
</gene>
<reference evidence="2" key="1">
    <citation type="submission" date="2015-12" db="EMBL/GenBank/DDBJ databases">
        <title>De novo transcriptome assembly of four potential Pierce s Disease insect vectors from Arizona vineyards.</title>
        <authorList>
            <person name="Tassone E.E."/>
        </authorList>
    </citation>
    <scope>NUCLEOTIDE SEQUENCE</scope>
</reference>
<evidence type="ECO:0000256" key="1">
    <source>
        <dbReference type="SAM" id="SignalP"/>
    </source>
</evidence>
<protein>
    <recommendedName>
        <fullName evidence="3">Peptidase S1 domain-containing protein</fullName>
    </recommendedName>
</protein>
<accession>A0A1B6D207</accession>
<keyword evidence="1" id="KW-0732">Signal</keyword>
<sequence length="172" mass="19764">MGMSSKDMLHFKLSFIHLSLYIMIGTQALPLLPDQYYSIDTTNDNKKFLTALFHSDTHRFDCGERCSEIPILRPMKKDIFVSRSWSAGGMPFSVLYMKPKHPKNTRSPVAQPLQAGNDYEDKLKYEQYQPVRAQTQALTREQSGEVNLLPSRRQYSIIPQLFVSYGWGPLGK</sequence>
<evidence type="ECO:0000313" key="2">
    <source>
        <dbReference type="EMBL" id="JAS19710.1"/>
    </source>
</evidence>
<organism evidence="2">
    <name type="scientific">Clastoptera arizonana</name>
    <name type="common">Arizona spittle bug</name>
    <dbReference type="NCBI Taxonomy" id="38151"/>
    <lineage>
        <taxon>Eukaryota</taxon>
        <taxon>Metazoa</taxon>
        <taxon>Ecdysozoa</taxon>
        <taxon>Arthropoda</taxon>
        <taxon>Hexapoda</taxon>
        <taxon>Insecta</taxon>
        <taxon>Pterygota</taxon>
        <taxon>Neoptera</taxon>
        <taxon>Paraneoptera</taxon>
        <taxon>Hemiptera</taxon>
        <taxon>Auchenorrhyncha</taxon>
        <taxon>Cercopoidea</taxon>
        <taxon>Clastopteridae</taxon>
        <taxon>Clastoptera</taxon>
    </lineage>
</organism>
<dbReference type="EMBL" id="GEDC01017588">
    <property type="protein sequence ID" value="JAS19710.1"/>
    <property type="molecule type" value="Transcribed_RNA"/>
</dbReference>
<proteinExistence type="predicted"/>
<feature type="signal peptide" evidence="1">
    <location>
        <begin position="1"/>
        <end position="28"/>
    </location>
</feature>